<dbReference type="InterPro" id="IPR008271">
    <property type="entry name" value="Ser/Thr_kinase_AS"/>
</dbReference>
<evidence type="ECO:0000256" key="6">
    <source>
        <dbReference type="ARBA" id="ARBA00022840"/>
    </source>
</evidence>
<keyword evidence="4 7" id="KW-0547">Nucleotide-binding</keyword>
<keyword evidence="3" id="KW-0808">Transferase</keyword>
<keyword evidence="5 11" id="KW-0418">Kinase</keyword>
<dbReference type="EC" id="2.7.11.1" evidence="1"/>
<dbReference type="SMART" id="SM00220">
    <property type="entry name" value="S_TKc"/>
    <property type="match status" value="1"/>
</dbReference>
<evidence type="ECO:0000259" key="10">
    <source>
        <dbReference type="PROSITE" id="PS50011"/>
    </source>
</evidence>
<dbReference type="SUPFAM" id="SSF56112">
    <property type="entry name" value="Protein kinase-like (PK-like)"/>
    <property type="match status" value="1"/>
</dbReference>
<dbReference type="PANTHER" id="PTHR43289">
    <property type="entry name" value="MITOGEN-ACTIVATED PROTEIN KINASE KINASE KINASE 20-RELATED"/>
    <property type="match status" value="1"/>
</dbReference>
<keyword evidence="12" id="KW-1185">Reference proteome</keyword>
<dbReference type="EMBL" id="CP113836">
    <property type="protein sequence ID" value="WAL66959.1"/>
    <property type="molecule type" value="Genomic_DNA"/>
</dbReference>
<evidence type="ECO:0000256" key="5">
    <source>
        <dbReference type="ARBA" id="ARBA00022777"/>
    </source>
</evidence>
<feature type="domain" description="Protein kinase" evidence="10">
    <location>
        <begin position="17"/>
        <end position="287"/>
    </location>
</feature>
<organism evidence="11 12">
    <name type="scientific">Amycolatopsis cynarae</name>
    <dbReference type="NCBI Taxonomy" id="2995223"/>
    <lineage>
        <taxon>Bacteria</taxon>
        <taxon>Bacillati</taxon>
        <taxon>Actinomycetota</taxon>
        <taxon>Actinomycetes</taxon>
        <taxon>Pseudonocardiales</taxon>
        <taxon>Pseudonocardiaceae</taxon>
        <taxon>Amycolatopsis</taxon>
    </lineage>
</organism>
<evidence type="ECO:0000256" key="1">
    <source>
        <dbReference type="ARBA" id="ARBA00012513"/>
    </source>
</evidence>
<dbReference type="Gene3D" id="1.10.510.10">
    <property type="entry name" value="Transferase(Phosphotransferase) domain 1"/>
    <property type="match status" value="1"/>
</dbReference>
<dbReference type="GO" id="GO:0016301">
    <property type="term" value="F:kinase activity"/>
    <property type="evidence" value="ECO:0007669"/>
    <property type="project" value="UniProtKB-KW"/>
</dbReference>
<sequence>MTGTEKDDEGRLIAGRYRLQRRIGGGAMGVVWLAKDELLDRTVAVKQLLLSPNLSKEDAEHARKRSSREARIAARLQHRHAITVFDVADDDGLPVLIMEYLPSRSLSEVQSDRGALPPAEVARIGAQAAHALAAAHDAGIVHRDVKPGNILLGDDGITKITDFGISKATDDGTLTGSGSFAGTPAYLSPEAARGEKPSPASDVFSLGATLYTIVEGRFPYGETENQMAMLYAAAAGRFNPPQKAGPLTEPLNRMMRLDPAERPTMAEVAAELEEISRSARERSRPVLLYAGIAVVLLVAAVVTTVLVLKPWGGKVNDNAANGASTSATASSAQPGPAPAESGGKSGSPNSGPSSPPQSSPSAPQPTGGTSATGVVGGDTSSAVQTVTTYYSIMPGNPDLGWTMLGPALQAQGKAEYANWWSKASDLKVVTPAHEIGQNLVEIVFEYTYSGGRFREIHDLGMINQGGRYLINTDKNVGSRQIS</sequence>
<keyword evidence="9" id="KW-0812">Transmembrane</keyword>
<evidence type="ECO:0000256" key="8">
    <source>
        <dbReference type="SAM" id="MobiDB-lite"/>
    </source>
</evidence>
<dbReference type="Pfam" id="PF00069">
    <property type="entry name" value="Pkinase"/>
    <property type="match status" value="1"/>
</dbReference>
<dbReference type="Gene3D" id="3.30.200.20">
    <property type="entry name" value="Phosphorylase Kinase, domain 1"/>
    <property type="match status" value="1"/>
</dbReference>
<evidence type="ECO:0000256" key="9">
    <source>
        <dbReference type="SAM" id="Phobius"/>
    </source>
</evidence>
<keyword evidence="9" id="KW-1133">Transmembrane helix</keyword>
<dbReference type="InterPro" id="IPR000719">
    <property type="entry name" value="Prot_kinase_dom"/>
</dbReference>
<dbReference type="RefSeq" id="WP_268757084.1">
    <property type="nucleotide sequence ID" value="NZ_CP113836.1"/>
</dbReference>
<dbReference type="InterPro" id="IPR011009">
    <property type="entry name" value="Kinase-like_dom_sf"/>
</dbReference>
<evidence type="ECO:0000313" key="11">
    <source>
        <dbReference type="EMBL" id="WAL66959.1"/>
    </source>
</evidence>
<protein>
    <recommendedName>
        <fullName evidence="1">non-specific serine/threonine protein kinase</fullName>
        <ecNumber evidence="1">2.7.11.1</ecNumber>
    </recommendedName>
</protein>
<feature type="region of interest" description="Disordered" evidence="8">
    <location>
        <begin position="322"/>
        <end position="378"/>
    </location>
</feature>
<feature type="compositionally biased region" description="Low complexity" evidence="8">
    <location>
        <begin position="359"/>
        <end position="378"/>
    </location>
</feature>
<feature type="binding site" evidence="7">
    <location>
        <position position="46"/>
    </location>
    <ligand>
        <name>ATP</name>
        <dbReference type="ChEBI" id="CHEBI:30616"/>
    </ligand>
</feature>
<keyword evidence="9" id="KW-0472">Membrane</keyword>
<dbReference type="Proteomes" id="UP001163203">
    <property type="component" value="Chromosome"/>
</dbReference>
<name>A0ABY7B4U7_9PSEU</name>
<keyword evidence="2" id="KW-0723">Serine/threonine-protein kinase</keyword>
<evidence type="ECO:0000313" key="12">
    <source>
        <dbReference type="Proteomes" id="UP001163203"/>
    </source>
</evidence>
<evidence type="ECO:0000256" key="2">
    <source>
        <dbReference type="ARBA" id="ARBA00022527"/>
    </source>
</evidence>
<dbReference type="PROSITE" id="PS00107">
    <property type="entry name" value="PROTEIN_KINASE_ATP"/>
    <property type="match status" value="1"/>
</dbReference>
<dbReference type="CDD" id="cd14014">
    <property type="entry name" value="STKc_PknB_like"/>
    <property type="match status" value="1"/>
</dbReference>
<evidence type="ECO:0000256" key="3">
    <source>
        <dbReference type="ARBA" id="ARBA00022679"/>
    </source>
</evidence>
<reference evidence="11" key="1">
    <citation type="submission" date="2022-11" db="EMBL/GenBank/DDBJ databases">
        <authorList>
            <person name="Mo P."/>
        </authorList>
    </citation>
    <scope>NUCLEOTIDE SEQUENCE</scope>
    <source>
        <strain evidence="11">HUAS 11-8</strain>
    </source>
</reference>
<dbReference type="InterPro" id="IPR017441">
    <property type="entry name" value="Protein_kinase_ATP_BS"/>
</dbReference>
<proteinExistence type="predicted"/>
<feature type="compositionally biased region" description="Low complexity" evidence="8">
    <location>
        <begin position="322"/>
        <end position="352"/>
    </location>
</feature>
<keyword evidence="6 7" id="KW-0067">ATP-binding</keyword>
<feature type="transmembrane region" description="Helical" evidence="9">
    <location>
        <begin position="286"/>
        <end position="308"/>
    </location>
</feature>
<dbReference type="PROSITE" id="PS00108">
    <property type="entry name" value="PROTEIN_KINASE_ST"/>
    <property type="match status" value="1"/>
</dbReference>
<dbReference type="PROSITE" id="PS50011">
    <property type="entry name" value="PROTEIN_KINASE_DOM"/>
    <property type="match status" value="1"/>
</dbReference>
<evidence type="ECO:0000256" key="4">
    <source>
        <dbReference type="ARBA" id="ARBA00022741"/>
    </source>
</evidence>
<evidence type="ECO:0000256" key="7">
    <source>
        <dbReference type="PROSITE-ProRule" id="PRU10141"/>
    </source>
</evidence>
<dbReference type="PANTHER" id="PTHR43289:SF6">
    <property type="entry name" value="SERINE_THREONINE-PROTEIN KINASE NEKL-3"/>
    <property type="match status" value="1"/>
</dbReference>
<gene>
    <name evidence="11" type="ORF">ORV05_03940</name>
</gene>
<accession>A0ABY7B4U7</accession>